<reference evidence="1 2" key="1">
    <citation type="submission" date="2019-03" db="EMBL/GenBank/DDBJ databases">
        <title>Genomic Encyclopedia of Type Strains, Phase IV (KMG-IV): sequencing the most valuable type-strain genomes for metagenomic binning, comparative biology and taxonomic classification.</title>
        <authorList>
            <person name="Goeker M."/>
        </authorList>
    </citation>
    <scope>NUCLEOTIDE SEQUENCE [LARGE SCALE GENOMIC DNA]</scope>
    <source>
        <strain evidence="1 2">DSM 22362</strain>
    </source>
</reference>
<dbReference type="RefSeq" id="WP_262708192.1">
    <property type="nucleotide sequence ID" value="NZ_SMBZ01000035.1"/>
</dbReference>
<comment type="caution">
    <text evidence="1">The sequence shown here is derived from an EMBL/GenBank/DDBJ whole genome shotgun (WGS) entry which is preliminary data.</text>
</comment>
<organism evidence="1 2">
    <name type="scientific">Sphingobacterium alimentarium</name>
    <dbReference type="NCBI Taxonomy" id="797292"/>
    <lineage>
        <taxon>Bacteria</taxon>
        <taxon>Pseudomonadati</taxon>
        <taxon>Bacteroidota</taxon>
        <taxon>Sphingobacteriia</taxon>
        <taxon>Sphingobacteriales</taxon>
        <taxon>Sphingobacteriaceae</taxon>
        <taxon>Sphingobacterium</taxon>
    </lineage>
</organism>
<keyword evidence="2" id="KW-1185">Reference proteome</keyword>
<dbReference type="AlphaFoldDB" id="A0A4R3VR79"/>
<evidence type="ECO:0000313" key="1">
    <source>
        <dbReference type="EMBL" id="TCV10242.1"/>
    </source>
</evidence>
<sequence>MIKKEKEKENQTLLTRSPYMYYVTNWGFVEKPSKPEEKENQKR</sequence>
<protein>
    <submittedName>
        <fullName evidence="1">Uncharacterized protein</fullName>
    </submittedName>
</protein>
<dbReference type="Proteomes" id="UP000295197">
    <property type="component" value="Unassembled WGS sequence"/>
</dbReference>
<accession>A0A4R3VR79</accession>
<dbReference type="EMBL" id="SMBZ01000035">
    <property type="protein sequence ID" value="TCV10242.1"/>
    <property type="molecule type" value="Genomic_DNA"/>
</dbReference>
<name>A0A4R3VR79_9SPHI</name>
<gene>
    <name evidence="1" type="ORF">EDC17_103510</name>
</gene>
<proteinExistence type="predicted"/>
<evidence type="ECO:0000313" key="2">
    <source>
        <dbReference type="Proteomes" id="UP000295197"/>
    </source>
</evidence>